<gene>
    <name evidence="2" type="ORF">TRFO_12985</name>
</gene>
<feature type="transmembrane region" description="Helical" evidence="1">
    <location>
        <begin position="152"/>
        <end position="171"/>
    </location>
</feature>
<feature type="transmembrane region" description="Helical" evidence="1">
    <location>
        <begin position="78"/>
        <end position="98"/>
    </location>
</feature>
<feature type="transmembrane region" description="Helical" evidence="1">
    <location>
        <begin position="21"/>
        <end position="41"/>
    </location>
</feature>
<keyword evidence="1" id="KW-1133">Transmembrane helix</keyword>
<name>A0A1J4L473_9EUKA</name>
<proteinExistence type="predicted"/>
<accession>A0A1J4L473</accession>
<comment type="caution">
    <text evidence="2">The sequence shown here is derived from an EMBL/GenBank/DDBJ whole genome shotgun (WGS) entry which is preliminary data.</text>
</comment>
<dbReference type="EMBL" id="MLAK01000078">
    <property type="protein sequence ID" value="OHT16725.1"/>
    <property type="molecule type" value="Genomic_DNA"/>
</dbReference>
<evidence type="ECO:0000313" key="2">
    <source>
        <dbReference type="EMBL" id="OHT16725.1"/>
    </source>
</evidence>
<feature type="transmembrane region" description="Helical" evidence="1">
    <location>
        <begin position="191"/>
        <end position="210"/>
    </location>
</feature>
<keyword evidence="1" id="KW-0472">Membrane</keyword>
<dbReference type="RefSeq" id="XP_068369861.1">
    <property type="nucleotide sequence ID" value="XM_068496968.1"/>
</dbReference>
<dbReference type="VEuPathDB" id="TrichDB:TRFO_12985"/>
<reference evidence="2" key="1">
    <citation type="submission" date="2016-10" db="EMBL/GenBank/DDBJ databases">
        <authorList>
            <person name="Benchimol M."/>
            <person name="Almeida L.G."/>
            <person name="Vasconcelos A.T."/>
            <person name="Perreira-Neves A."/>
            <person name="Rosa I.A."/>
            <person name="Tasca T."/>
            <person name="Bogo M.R."/>
            <person name="de Souza W."/>
        </authorList>
    </citation>
    <scope>NUCLEOTIDE SEQUENCE [LARGE SCALE GENOMIC DNA]</scope>
    <source>
        <strain evidence="2">K</strain>
    </source>
</reference>
<organism evidence="2 3">
    <name type="scientific">Tritrichomonas foetus</name>
    <dbReference type="NCBI Taxonomy" id="1144522"/>
    <lineage>
        <taxon>Eukaryota</taxon>
        <taxon>Metamonada</taxon>
        <taxon>Parabasalia</taxon>
        <taxon>Tritrichomonadida</taxon>
        <taxon>Tritrichomonadidae</taxon>
        <taxon>Tritrichomonas</taxon>
    </lineage>
</organism>
<evidence type="ECO:0000256" key="1">
    <source>
        <dbReference type="SAM" id="Phobius"/>
    </source>
</evidence>
<dbReference type="Proteomes" id="UP000179807">
    <property type="component" value="Unassembled WGS sequence"/>
</dbReference>
<protein>
    <submittedName>
        <fullName evidence="2">Uncharacterized protein</fullName>
    </submittedName>
</protein>
<evidence type="ECO:0000313" key="3">
    <source>
        <dbReference type="Proteomes" id="UP000179807"/>
    </source>
</evidence>
<dbReference type="AlphaFoldDB" id="A0A1J4L473"/>
<keyword evidence="3" id="KW-1185">Reference proteome</keyword>
<dbReference type="GeneID" id="94831672"/>
<sequence>MSIEGLYQLFGKVYNSIDFSAIFTFFTNIFSSFINSVAQLLHSIGEMIWNTISAIVLSICDFSSNIQFSQFFERVCNFSVDVVSSLFNYITLMIIRIYNSFGQFISDLHLLETISKAMTSIFQFFVEVSCECGNAIFDFISNIPIGEFVSKCFMVLYTCISSFIQGTFDFICELFKQINLSEILYGIVNSIYNYIVTFFQFYGVVFLLYFHKSISNQFSTLL</sequence>
<keyword evidence="1" id="KW-0812">Transmembrane</keyword>